<keyword evidence="4" id="KW-0067">ATP-binding</keyword>
<dbReference type="RefSeq" id="WP_394847531.1">
    <property type="nucleotide sequence ID" value="NZ_CP089982.1"/>
</dbReference>
<evidence type="ECO:0000256" key="1">
    <source>
        <dbReference type="ARBA" id="ARBA00022679"/>
    </source>
</evidence>
<organism evidence="8 9">
    <name type="scientific">Pendulispora brunnea</name>
    <dbReference type="NCBI Taxonomy" id="2905690"/>
    <lineage>
        <taxon>Bacteria</taxon>
        <taxon>Pseudomonadati</taxon>
        <taxon>Myxococcota</taxon>
        <taxon>Myxococcia</taxon>
        <taxon>Myxococcales</taxon>
        <taxon>Sorangiineae</taxon>
        <taxon>Pendulisporaceae</taxon>
        <taxon>Pendulispora</taxon>
    </lineage>
</organism>
<keyword evidence="9" id="KW-1185">Reference proteome</keyword>
<dbReference type="InterPro" id="IPR011009">
    <property type="entry name" value="Kinase-like_dom_sf"/>
</dbReference>
<evidence type="ECO:0000256" key="5">
    <source>
        <dbReference type="SAM" id="MobiDB-lite"/>
    </source>
</evidence>
<dbReference type="Proteomes" id="UP001379533">
    <property type="component" value="Chromosome"/>
</dbReference>
<keyword evidence="6" id="KW-0472">Membrane</keyword>
<evidence type="ECO:0000259" key="7">
    <source>
        <dbReference type="PROSITE" id="PS50011"/>
    </source>
</evidence>
<dbReference type="PANTHER" id="PTHR43289">
    <property type="entry name" value="MITOGEN-ACTIVATED PROTEIN KINASE KINASE KINASE 20-RELATED"/>
    <property type="match status" value="1"/>
</dbReference>
<dbReference type="Gene3D" id="1.10.510.10">
    <property type="entry name" value="Transferase(Phosphotransferase) domain 1"/>
    <property type="match status" value="1"/>
</dbReference>
<evidence type="ECO:0000256" key="2">
    <source>
        <dbReference type="ARBA" id="ARBA00022741"/>
    </source>
</evidence>
<keyword evidence="6" id="KW-1133">Transmembrane helix</keyword>
<reference evidence="8 9" key="1">
    <citation type="submission" date="2021-12" db="EMBL/GenBank/DDBJ databases">
        <title>Discovery of the Pendulisporaceae a myxobacterial family with distinct sporulation behavior and unique specialized metabolism.</title>
        <authorList>
            <person name="Garcia R."/>
            <person name="Popoff A."/>
            <person name="Bader C.D."/>
            <person name="Loehr J."/>
            <person name="Walesch S."/>
            <person name="Walt C."/>
            <person name="Boldt J."/>
            <person name="Bunk B."/>
            <person name="Haeckl F.J.F.P.J."/>
            <person name="Gunesch A.P."/>
            <person name="Birkelbach J."/>
            <person name="Nuebel U."/>
            <person name="Pietschmann T."/>
            <person name="Bach T."/>
            <person name="Mueller R."/>
        </authorList>
    </citation>
    <scope>NUCLEOTIDE SEQUENCE [LARGE SCALE GENOMIC DNA]</scope>
    <source>
        <strain evidence="8 9">MSr12523</strain>
    </source>
</reference>
<dbReference type="PROSITE" id="PS50011">
    <property type="entry name" value="PROTEIN_KINASE_DOM"/>
    <property type="match status" value="1"/>
</dbReference>
<dbReference type="Pfam" id="PF00069">
    <property type="entry name" value="Pkinase"/>
    <property type="match status" value="1"/>
</dbReference>
<name>A0ABZ2KDY3_9BACT</name>
<evidence type="ECO:0000313" key="8">
    <source>
        <dbReference type="EMBL" id="WXA96916.1"/>
    </source>
</evidence>
<evidence type="ECO:0000256" key="6">
    <source>
        <dbReference type="SAM" id="Phobius"/>
    </source>
</evidence>
<feature type="transmembrane region" description="Helical" evidence="6">
    <location>
        <begin position="421"/>
        <end position="443"/>
    </location>
</feature>
<dbReference type="InterPro" id="IPR000719">
    <property type="entry name" value="Prot_kinase_dom"/>
</dbReference>
<proteinExistence type="predicted"/>
<dbReference type="EMBL" id="CP089982">
    <property type="protein sequence ID" value="WXA96916.1"/>
    <property type="molecule type" value="Genomic_DNA"/>
</dbReference>
<accession>A0ABZ2KDY3</accession>
<feature type="domain" description="Protein kinase" evidence="7">
    <location>
        <begin position="45"/>
        <end position="320"/>
    </location>
</feature>
<evidence type="ECO:0000256" key="4">
    <source>
        <dbReference type="ARBA" id="ARBA00022840"/>
    </source>
</evidence>
<keyword evidence="6" id="KW-0812">Transmembrane</keyword>
<dbReference type="SUPFAM" id="SSF56112">
    <property type="entry name" value="Protein kinase-like (PK-like)"/>
    <property type="match status" value="1"/>
</dbReference>
<feature type="region of interest" description="Disordered" evidence="5">
    <location>
        <begin position="369"/>
        <end position="389"/>
    </location>
</feature>
<dbReference type="PROSITE" id="PS00109">
    <property type="entry name" value="PROTEIN_KINASE_TYR"/>
    <property type="match status" value="1"/>
</dbReference>
<gene>
    <name evidence="8" type="ORF">LZC95_08705</name>
</gene>
<dbReference type="CDD" id="cd14014">
    <property type="entry name" value="STKc_PknB_like"/>
    <property type="match status" value="1"/>
</dbReference>
<dbReference type="Gene3D" id="3.30.200.20">
    <property type="entry name" value="Phosphorylase Kinase, domain 1"/>
    <property type="match status" value="1"/>
</dbReference>
<keyword evidence="2" id="KW-0547">Nucleotide-binding</keyword>
<dbReference type="InterPro" id="IPR008266">
    <property type="entry name" value="Tyr_kinase_AS"/>
</dbReference>
<keyword evidence="3 8" id="KW-0418">Kinase</keyword>
<keyword evidence="1" id="KW-0808">Transferase</keyword>
<evidence type="ECO:0000313" key="9">
    <source>
        <dbReference type="Proteomes" id="UP001379533"/>
    </source>
</evidence>
<dbReference type="PANTHER" id="PTHR43289:SF6">
    <property type="entry name" value="SERINE_THREONINE-PROTEIN KINASE NEKL-3"/>
    <property type="match status" value="1"/>
</dbReference>
<sequence>MAFHLEWDFPGAGEQVTEDVVVCNVMAGGYGGWVAEESGRVLGRYTLHGTIAVGGMATVHFGRLHGPIGFSRTVAIKRLHPHYARDPEFVAMFLDEARLTARIWHPNVVPTLDVVSTEGELFVVMEFVHGESLSRLIKAEGSKARRIPPSVVAAILSGTLQGLHAAHEACDEQGQPLSLVHRDVSPQNVLVGVDGVARVLDFGIAKATGRLRTTQHGELKGKLAYMAPEQLLGEETTRQVDIYAASVCLWEALTGRRLFSGNNEGDVLNQVLLGDIPPPGEYVPGLGRTVDDVVLRGLSRDPCNRFRTALEMAIALDEAMDRVASPPQVSAWLRGVVGAEMDERRRTVVEIERQTSQPSTAEALREILPPPESMPPEEPIPSSTGGSVASMRPAEVKTFDAASWLRTALSMSQKNLKTRKAFLALAAWLVFVVTLLVLVVTTWQRPSARAATSKGEPSQPMFNDQREATVFASAPAESVQAPAPPTIASAPAPQLVVDEVVAAIPGPSEIPKASPVVPAAKKSCEPPYYIDKAGIKRFRRECF</sequence>
<dbReference type="GO" id="GO:0016301">
    <property type="term" value="F:kinase activity"/>
    <property type="evidence" value="ECO:0007669"/>
    <property type="project" value="UniProtKB-KW"/>
</dbReference>
<feature type="compositionally biased region" description="Pro residues" evidence="5">
    <location>
        <begin position="369"/>
        <end position="379"/>
    </location>
</feature>
<evidence type="ECO:0000256" key="3">
    <source>
        <dbReference type="ARBA" id="ARBA00022777"/>
    </source>
</evidence>
<protein>
    <submittedName>
        <fullName evidence="8">Protein kinase</fullName>
    </submittedName>
</protein>